<protein>
    <recommendedName>
        <fullName evidence="8">HlyD family efflux transporter periplasmic adaptor subunit</fullName>
    </recommendedName>
</protein>
<dbReference type="RefSeq" id="WP_066245528.1">
    <property type="nucleotide sequence ID" value="NZ_LRFC01000038.1"/>
</dbReference>
<dbReference type="GO" id="GO:0030313">
    <property type="term" value="C:cell envelope"/>
    <property type="evidence" value="ECO:0007669"/>
    <property type="project" value="UniProtKB-SubCell"/>
</dbReference>
<evidence type="ECO:0000259" key="5">
    <source>
        <dbReference type="Pfam" id="PF25967"/>
    </source>
</evidence>
<dbReference type="OrthoDB" id="2023301at2"/>
<dbReference type="Pfam" id="PF25967">
    <property type="entry name" value="RND-MFP_C"/>
    <property type="match status" value="1"/>
</dbReference>
<dbReference type="Proteomes" id="UP000076567">
    <property type="component" value="Unassembled WGS sequence"/>
</dbReference>
<dbReference type="Pfam" id="PF00364">
    <property type="entry name" value="Biotin_lipoyl"/>
    <property type="match status" value="1"/>
</dbReference>
<evidence type="ECO:0000259" key="4">
    <source>
        <dbReference type="Pfam" id="PF00364"/>
    </source>
</evidence>
<evidence type="ECO:0000256" key="1">
    <source>
        <dbReference type="ARBA" id="ARBA00004196"/>
    </source>
</evidence>
<dbReference type="AlphaFoldDB" id="A0A165N213"/>
<dbReference type="InterPro" id="IPR058627">
    <property type="entry name" value="MdtA-like_C"/>
</dbReference>
<dbReference type="InterPro" id="IPR011053">
    <property type="entry name" value="Single_hybrid_motif"/>
</dbReference>
<evidence type="ECO:0000256" key="3">
    <source>
        <dbReference type="SAM" id="MobiDB-lite"/>
    </source>
</evidence>
<comment type="caution">
    <text evidence="6">The sequence shown here is derived from an EMBL/GenBank/DDBJ whole genome shotgun (WGS) entry which is preliminary data.</text>
</comment>
<evidence type="ECO:0008006" key="8">
    <source>
        <dbReference type="Google" id="ProtNLM"/>
    </source>
</evidence>
<evidence type="ECO:0000256" key="2">
    <source>
        <dbReference type="ARBA" id="ARBA00023054"/>
    </source>
</evidence>
<accession>A0A165N213</accession>
<dbReference type="InterPro" id="IPR050465">
    <property type="entry name" value="UPF0194_transport"/>
</dbReference>
<evidence type="ECO:0000313" key="6">
    <source>
        <dbReference type="EMBL" id="KZE64304.1"/>
    </source>
</evidence>
<dbReference type="PANTHER" id="PTHR32347">
    <property type="entry name" value="EFFLUX SYSTEM COMPONENT YKNX-RELATED"/>
    <property type="match status" value="1"/>
</dbReference>
<dbReference type="EMBL" id="LRFC01000038">
    <property type="protein sequence ID" value="KZE64304.1"/>
    <property type="molecule type" value="Genomic_DNA"/>
</dbReference>
<reference evidence="7" key="1">
    <citation type="submission" date="2016-01" db="EMBL/GenBank/DDBJ databases">
        <title>Draft genome of Chromobacterium sp. F49.</title>
        <authorList>
            <person name="Hong K.W."/>
        </authorList>
    </citation>
    <scope>NUCLEOTIDE SEQUENCE [LARGE SCALE GENOMIC DNA]</scope>
    <source>
        <strain evidence="7">P7IIIA</strain>
    </source>
</reference>
<organism evidence="6 7">
    <name type="scientific">Fictibacillus phosphorivorans</name>
    <dbReference type="NCBI Taxonomy" id="1221500"/>
    <lineage>
        <taxon>Bacteria</taxon>
        <taxon>Bacillati</taxon>
        <taxon>Bacillota</taxon>
        <taxon>Bacilli</taxon>
        <taxon>Bacillales</taxon>
        <taxon>Fictibacillaceae</taxon>
        <taxon>Fictibacillus</taxon>
    </lineage>
</organism>
<dbReference type="Gene3D" id="2.40.30.170">
    <property type="match status" value="1"/>
</dbReference>
<feature type="region of interest" description="Disordered" evidence="3">
    <location>
        <begin position="278"/>
        <end position="297"/>
    </location>
</feature>
<sequence length="297" mass="32023">MSKQKTKWVFGLIIGVVVFGAVAAPLFMPRDQAAYQEISVKKGSLSSYYTFSGTVEAKVRQTVRSGKAMQIEEMKVEKGDAVKKEDVLLVTTEGEEIKAPLDGEVSNIVAEEDQQVMQGAELLEVVDYDDLQTSMKVDEYDLKSVSEGKEINVTIAALDLKVKGVVSSISQEAINENGVSYFTAVIDLDENKDIRAGMSAGAQILNESVADAISLPMDAVMFDNNDNAYVLVPGEKGEPKRNYIKTGINDGIMVEIKEGLTNGDKVLIALKEKAKAPGGFMPPRPTGMSPSGMEGGQ</sequence>
<feature type="domain" description="Multidrug resistance protein MdtA-like C-terminal permuted SH3" evidence="5">
    <location>
        <begin position="211"/>
        <end position="268"/>
    </location>
</feature>
<dbReference type="Gene3D" id="2.40.50.100">
    <property type="match status" value="1"/>
</dbReference>
<evidence type="ECO:0000313" key="7">
    <source>
        <dbReference type="Proteomes" id="UP000076567"/>
    </source>
</evidence>
<keyword evidence="2" id="KW-0175">Coiled coil</keyword>
<dbReference type="PANTHER" id="PTHR32347:SF14">
    <property type="entry name" value="EFFLUX SYSTEM COMPONENT YKNX-RELATED"/>
    <property type="match status" value="1"/>
</dbReference>
<dbReference type="Gene3D" id="2.40.420.20">
    <property type="match status" value="1"/>
</dbReference>
<name>A0A165N213_9BACL</name>
<dbReference type="InterPro" id="IPR000089">
    <property type="entry name" value="Biotin_lipoyl"/>
</dbReference>
<keyword evidence="7" id="KW-1185">Reference proteome</keyword>
<gene>
    <name evidence="6" type="ORF">AWM68_14545</name>
</gene>
<feature type="domain" description="Lipoyl-binding" evidence="4">
    <location>
        <begin position="66"/>
        <end position="124"/>
    </location>
</feature>
<comment type="subcellular location">
    <subcellularLocation>
        <location evidence="1">Cell envelope</location>
    </subcellularLocation>
</comment>
<dbReference type="SUPFAM" id="SSF51230">
    <property type="entry name" value="Single hybrid motif"/>
    <property type="match status" value="1"/>
</dbReference>
<proteinExistence type="predicted"/>